<dbReference type="PROSITE" id="PS50231">
    <property type="entry name" value="RICIN_B_LECTIN"/>
    <property type="match status" value="1"/>
</dbReference>
<comment type="similarity">
    <text evidence="1">Belongs to the glycosyl hydrolase 16 family.</text>
</comment>
<dbReference type="InterPro" id="IPR000757">
    <property type="entry name" value="Beta-glucanase-like"/>
</dbReference>
<proteinExistence type="inferred from homology"/>
<dbReference type="InParanoid" id="A0A543B139"/>
<dbReference type="Pfam" id="PF00722">
    <property type="entry name" value="Glyco_hydro_16"/>
    <property type="match status" value="1"/>
</dbReference>
<dbReference type="RefSeq" id="WP_246100196.1">
    <property type="nucleotide sequence ID" value="NZ_JBHTGS010000003.1"/>
</dbReference>
<dbReference type="InterPro" id="IPR050546">
    <property type="entry name" value="Glycosyl_Hydrlase_16"/>
</dbReference>
<dbReference type="Gene3D" id="2.80.10.50">
    <property type="match status" value="1"/>
</dbReference>
<feature type="domain" description="GH16" evidence="3">
    <location>
        <begin position="29"/>
        <end position="287"/>
    </location>
</feature>
<organism evidence="4 5">
    <name type="scientific">Stackebrandtia endophytica</name>
    <dbReference type="NCBI Taxonomy" id="1496996"/>
    <lineage>
        <taxon>Bacteria</taxon>
        <taxon>Bacillati</taxon>
        <taxon>Actinomycetota</taxon>
        <taxon>Actinomycetes</taxon>
        <taxon>Glycomycetales</taxon>
        <taxon>Glycomycetaceae</taxon>
        <taxon>Stackebrandtia</taxon>
    </lineage>
</organism>
<dbReference type="SMART" id="SM00458">
    <property type="entry name" value="RICIN"/>
    <property type="match status" value="1"/>
</dbReference>
<reference evidence="4 5" key="1">
    <citation type="submission" date="2019-06" db="EMBL/GenBank/DDBJ databases">
        <title>Sequencing the genomes of 1000 actinobacteria strains.</title>
        <authorList>
            <person name="Klenk H.-P."/>
        </authorList>
    </citation>
    <scope>NUCLEOTIDE SEQUENCE [LARGE SCALE GENOMIC DNA]</scope>
    <source>
        <strain evidence="4 5">DSM 45928</strain>
    </source>
</reference>
<evidence type="ECO:0000256" key="1">
    <source>
        <dbReference type="ARBA" id="ARBA00006865"/>
    </source>
</evidence>
<dbReference type="InterPro" id="IPR013320">
    <property type="entry name" value="ConA-like_dom_sf"/>
</dbReference>
<keyword evidence="2" id="KW-0732">Signal</keyword>
<evidence type="ECO:0000313" key="4">
    <source>
        <dbReference type="EMBL" id="TQL78544.1"/>
    </source>
</evidence>
<dbReference type="PROSITE" id="PS51762">
    <property type="entry name" value="GH16_2"/>
    <property type="match status" value="1"/>
</dbReference>
<dbReference type="Pfam" id="PF00652">
    <property type="entry name" value="Ricin_B_lectin"/>
    <property type="match status" value="1"/>
</dbReference>
<dbReference type="GO" id="GO:0004553">
    <property type="term" value="F:hydrolase activity, hydrolyzing O-glycosyl compounds"/>
    <property type="evidence" value="ECO:0007669"/>
    <property type="project" value="InterPro"/>
</dbReference>
<dbReference type="GO" id="GO:0005975">
    <property type="term" value="P:carbohydrate metabolic process"/>
    <property type="evidence" value="ECO:0007669"/>
    <property type="project" value="InterPro"/>
</dbReference>
<feature type="signal peptide" evidence="2">
    <location>
        <begin position="1"/>
        <end position="28"/>
    </location>
</feature>
<evidence type="ECO:0000256" key="2">
    <source>
        <dbReference type="SAM" id="SignalP"/>
    </source>
</evidence>
<sequence length="416" mass="44253">MMPIRRTVAAIAAAVLVSTLTLIQPATADDDEVAPTVGPLVFADEFDLPAGSPPDPTKWRHDIGGNGWGNAEHQYYTDSTDNIAHDGNGNLVITARQGNPGNYDCWYGKCEYTSGKITTAQTFNHAYGTYEARIKLPRGQGIWPAWWMLGDNFGDVGWPNSGEIDIMENIGREPGTVHGTVHGPGYSGGGGIGNGYTLPNGQEFADDFHVFKLEWAPGSLTWYVDGNQFFHLTPGGVGGNQWVFDHPFFMILNLAVGGEWPGYPDGSTQFPQTMVIDYIRVNALDGDGGGNAGQIVGVGGRCVDVAWGDSADGTQVQLANCSGNVAQNWNFASDGTVRALGKCLDVSGGSTADGARVQLWTCNGSGAQQWVHTGAGDLVNPQADKCLEATDPSGADGTPLRLWTCTGHANQKWTRA</sequence>
<dbReference type="Gene3D" id="2.60.120.200">
    <property type="match status" value="1"/>
</dbReference>
<dbReference type="PANTHER" id="PTHR10963">
    <property type="entry name" value="GLYCOSYL HYDROLASE-RELATED"/>
    <property type="match status" value="1"/>
</dbReference>
<comment type="caution">
    <text evidence="4">The sequence shown here is derived from an EMBL/GenBank/DDBJ whole genome shotgun (WGS) entry which is preliminary data.</text>
</comment>
<evidence type="ECO:0000259" key="3">
    <source>
        <dbReference type="PROSITE" id="PS51762"/>
    </source>
</evidence>
<gene>
    <name evidence="4" type="ORF">FB566_4133</name>
</gene>
<dbReference type="EMBL" id="VFOW01000001">
    <property type="protein sequence ID" value="TQL78544.1"/>
    <property type="molecule type" value="Genomic_DNA"/>
</dbReference>
<keyword evidence="5" id="KW-1185">Reference proteome</keyword>
<dbReference type="PANTHER" id="PTHR10963:SF55">
    <property type="entry name" value="GLYCOSIDE HYDROLASE FAMILY 16 PROTEIN"/>
    <property type="match status" value="1"/>
</dbReference>
<feature type="chain" id="PRO_5021762438" evidence="2">
    <location>
        <begin position="29"/>
        <end position="416"/>
    </location>
</feature>
<protein>
    <submittedName>
        <fullName evidence="4">Beta-glucanase (GH16 family)</fullName>
    </submittedName>
</protein>
<dbReference type="InterPro" id="IPR000772">
    <property type="entry name" value="Ricin_B_lectin"/>
</dbReference>
<dbReference type="Proteomes" id="UP000317043">
    <property type="component" value="Unassembled WGS sequence"/>
</dbReference>
<evidence type="ECO:0000313" key="5">
    <source>
        <dbReference type="Proteomes" id="UP000317043"/>
    </source>
</evidence>
<dbReference type="InterPro" id="IPR035992">
    <property type="entry name" value="Ricin_B-like_lectins"/>
</dbReference>
<dbReference type="CDD" id="cd08023">
    <property type="entry name" value="GH16_laminarinase_like"/>
    <property type="match status" value="1"/>
</dbReference>
<name>A0A543B139_9ACTN</name>
<dbReference type="SUPFAM" id="SSF50370">
    <property type="entry name" value="Ricin B-like lectins"/>
    <property type="match status" value="1"/>
</dbReference>
<dbReference type="AlphaFoldDB" id="A0A543B139"/>
<dbReference type="SUPFAM" id="SSF49899">
    <property type="entry name" value="Concanavalin A-like lectins/glucanases"/>
    <property type="match status" value="1"/>
</dbReference>
<accession>A0A543B139</accession>